<accession>A0A8K0DMU5</accession>
<dbReference type="AlphaFoldDB" id="A0A8K0DMU5"/>
<evidence type="ECO:0000313" key="4">
    <source>
        <dbReference type="EMBL" id="KAF3433895.1"/>
    </source>
</evidence>
<dbReference type="InterPro" id="IPR036980">
    <property type="entry name" value="RNase_P/MRP_Rpp29_sf"/>
</dbReference>
<organism evidence="4 5">
    <name type="scientific">Rhamnella rubrinervis</name>
    <dbReference type="NCBI Taxonomy" id="2594499"/>
    <lineage>
        <taxon>Eukaryota</taxon>
        <taxon>Viridiplantae</taxon>
        <taxon>Streptophyta</taxon>
        <taxon>Embryophyta</taxon>
        <taxon>Tracheophyta</taxon>
        <taxon>Spermatophyta</taxon>
        <taxon>Magnoliopsida</taxon>
        <taxon>eudicotyledons</taxon>
        <taxon>Gunneridae</taxon>
        <taxon>Pentapetalae</taxon>
        <taxon>rosids</taxon>
        <taxon>fabids</taxon>
        <taxon>Rosales</taxon>
        <taxon>Rhamnaceae</taxon>
        <taxon>rhamnoid group</taxon>
        <taxon>Rhamneae</taxon>
        <taxon>Rhamnella</taxon>
    </lineage>
</organism>
<dbReference type="PANTHER" id="PTHR13348:SF0">
    <property type="entry name" value="RIBONUCLEASE P PROTEIN SUBUNIT P29"/>
    <property type="match status" value="1"/>
</dbReference>
<feature type="region of interest" description="Disordered" evidence="3">
    <location>
        <begin position="33"/>
        <end position="57"/>
    </location>
</feature>
<reference evidence="4" key="1">
    <citation type="submission" date="2020-03" db="EMBL/GenBank/DDBJ databases">
        <title>A high-quality chromosome-level genome assembly of a woody plant with both climbing and erect habits, Rhamnella rubrinervis.</title>
        <authorList>
            <person name="Lu Z."/>
            <person name="Yang Y."/>
            <person name="Zhu X."/>
            <person name="Sun Y."/>
        </authorList>
    </citation>
    <scope>NUCLEOTIDE SEQUENCE</scope>
    <source>
        <strain evidence="4">BYM</strain>
        <tissue evidence="4">Leaf</tissue>
    </source>
</reference>
<dbReference type="GO" id="GO:0033204">
    <property type="term" value="F:ribonuclease P RNA binding"/>
    <property type="evidence" value="ECO:0007669"/>
    <property type="project" value="InterPro"/>
</dbReference>
<dbReference type="EMBL" id="VOIH02000011">
    <property type="protein sequence ID" value="KAF3433895.1"/>
    <property type="molecule type" value="Genomic_DNA"/>
</dbReference>
<proteinExistence type="inferred from homology"/>
<dbReference type="OrthoDB" id="124041at2759"/>
<name>A0A8K0DMU5_9ROSA</name>
<dbReference type="Pfam" id="PF01868">
    <property type="entry name" value="RNase_P-MRP_p29"/>
    <property type="match status" value="1"/>
</dbReference>
<dbReference type="Gene3D" id="2.30.30.210">
    <property type="entry name" value="Ribonuclease P/MRP, subunit p29"/>
    <property type="match status" value="1"/>
</dbReference>
<keyword evidence="5" id="KW-1185">Reference proteome</keyword>
<dbReference type="InterPro" id="IPR002730">
    <property type="entry name" value="Rpp29/RNP1"/>
</dbReference>
<gene>
    <name evidence="4" type="ORF">FNV43_RR24998</name>
</gene>
<dbReference type="InterPro" id="IPR016848">
    <property type="entry name" value="RNase_P/MRP_Rpp29-subunit"/>
</dbReference>
<comment type="similarity">
    <text evidence="2">Belongs to the eukaryotic/archaeal RNase P protein component 1 family.</text>
</comment>
<dbReference type="InterPro" id="IPR023534">
    <property type="entry name" value="Rof/RNase_P-like"/>
</dbReference>
<dbReference type="SUPFAM" id="SSF101744">
    <property type="entry name" value="Rof/RNase P subunit-like"/>
    <property type="match status" value="1"/>
</dbReference>
<evidence type="ECO:0000313" key="5">
    <source>
        <dbReference type="Proteomes" id="UP000796880"/>
    </source>
</evidence>
<dbReference type="GO" id="GO:0000172">
    <property type="term" value="C:ribonuclease MRP complex"/>
    <property type="evidence" value="ECO:0007669"/>
    <property type="project" value="InterPro"/>
</dbReference>
<evidence type="ECO:0000256" key="2">
    <source>
        <dbReference type="ARBA" id="ARBA00006181"/>
    </source>
</evidence>
<dbReference type="GO" id="GO:0030677">
    <property type="term" value="C:ribonuclease P complex"/>
    <property type="evidence" value="ECO:0007669"/>
    <property type="project" value="InterPro"/>
</dbReference>
<dbReference type="GO" id="GO:0005634">
    <property type="term" value="C:nucleus"/>
    <property type="evidence" value="ECO:0007669"/>
    <property type="project" value="UniProtKB-SubCell"/>
</dbReference>
<dbReference type="GO" id="GO:0006364">
    <property type="term" value="P:rRNA processing"/>
    <property type="evidence" value="ECO:0007669"/>
    <property type="project" value="TreeGrafter"/>
</dbReference>
<sequence length="362" mass="40345">MAANTVREDQRKRTLEALQRRFAVAEAELVQQNKKSNRLIDEEDGTKAGPANSSSVSSAANLAAVSVKTQPRKGNFSFSGHAISQDADNDGPAYSKLANHVHENLLTTNVQISGRKESKVDKILHELLQNGDSAQKYLQGSRSKKIDNWILLDNYVQGRGVSTGSRIRALRMHSKRSKKHMSMKQHKRNGVFDLPPEHHKFEKFRPMHEMWKGYMSQLLKNAGKNQLAQCLLDADLHGATILVAECKITSFTGVSGIMIRETAETLGIITQVNKFRAISNACTCYASFDLLFRKRVLSLYSRLIAGRLHYRETNSLQEIWACDLHSGHYVSAPEAHQANCQSAGCAQIGNSLLPSGFLAYFF</sequence>
<dbReference type="GO" id="GO:0001682">
    <property type="term" value="P:tRNA 5'-leader removal"/>
    <property type="evidence" value="ECO:0007669"/>
    <property type="project" value="InterPro"/>
</dbReference>
<evidence type="ECO:0000256" key="1">
    <source>
        <dbReference type="ARBA" id="ARBA00004123"/>
    </source>
</evidence>
<dbReference type="PANTHER" id="PTHR13348">
    <property type="entry name" value="RIBONUCLEASE P SUBUNIT P29"/>
    <property type="match status" value="1"/>
</dbReference>
<protein>
    <submittedName>
        <fullName evidence="4">Uncharacterized protein</fullName>
    </submittedName>
</protein>
<comment type="subcellular location">
    <subcellularLocation>
        <location evidence="1">Nucleus</location>
    </subcellularLocation>
</comment>
<dbReference type="Proteomes" id="UP000796880">
    <property type="component" value="Unassembled WGS sequence"/>
</dbReference>
<evidence type="ECO:0000256" key="3">
    <source>
        <dbReference type="SAM" id="MobiDB-lite"/>
    </source>
</evidence>
<comment type="caution">
    <text evidence="4">The sequence shown here is derived from an EMBL/GenBank/DDBJ whole genome shotgun (WGS) entry which is preliminary data.</text>
</comment>